<reference evidence="3" key="1">
    <citation type="submission" date="2021-02" db="EMBL/GenBank/DDBJ databases">
        <authorList>
            <person name="Nowell W R."/>
        </authorList>
    </citation>
    <scope>NUCLEOTIDE SEQUENCE</scope>
</reference>
<dbReference type="Proteomes" id="UP000663825">
    <property type="component" value="Unassembled WGS sequence"/>
</dbReference>
<gene>
    <name evidence="2" type="ORF">GRG538_LOCUS10075</name>
    <name evidence="3" type="ORF">TIS948_LOCUS29118</name>
</gene>
<feature type="compositionally biased region" description="Basic and acidic residues" evidence="1">
    <location>
        <begin position="1"/>
        <end position="16"/>
    </location>
</feature>
<protein>
    <submittedName>
        <fullName evidence="3">Uncharacterized protein</fullName>
    </submittedName>
</protein>
<proteinExistence type="predicted"/>
<feature type="compositionally biased region" description="Polar residues" evidence="1">
    <location>
        <begin position="26"/>
        <end position="35"/>
    </location>
</feature>
<evidence type="ECO:0000256" key="1">
    <source>
        <dbReference type="SAM" id="MobiDB-lite"/>
    </source>
</evidence>
<name>A0A818BZR0_9BILA</name>
<evidence type="ECO:0000313" key="4">
    <source>
        <dbReference type="Proteomes" id="UP000663825"/>
    </source>
</evidence>
<sequence length="97" mass="10781">MSPRRGGDQRDRRKGGQDNARMCTPNVGTPQQPATPNEVPPTQAARAELVIAPLILEADSLTKIKINHLIKNHLPDVKVSNIQNKIVQTHLHCMQMM</sequence>
<accession>A0A818BZR0</accession>
<evidence type="ECO:0000313" key="3">
    <source>
        <dbReference type="EMBL" id="CAF3417075.1"/>
    </source>
</evidence>
<dbReference type="AlphaFoldDB" id="A0A818BZR0"/>
<dbReference type="EMBL" id="CAJNYT010001266">
    <property type="protein sequence ID" value="CAF3401725.1"/>
    <property type="molecule type" value="Genomic_DNA"/>
</dbReference>
<dbReference type="EMBL" id="CAJNXB010005294">
    <property type="protein sequence ID" value="CAF3417075.1"/>
    <property type="molecule type" value="Genomic_DNA"/>
</dbReference>
<comment type="caution">
    <text evidence="3">The sequence shown here is derived from an EMBL/GenBank/DDBJ whole genome shotgun (WGS) entry which is preliminary data.</text>
</comment>
<feature type="region of interest" description="Disordered" evidence="1">
    <location>
        <begin position="1"/>
        <end position="42"/>
    </location>
</feature>
<organism evidence="3 4">
    <name type="scientific">Rotaria socialis</name>
    <dbReference type="NCBI Taxonomy" id="392032"/>
    <lineage>
        <taxon>Eukaryota</taxon>
        <taxon>Metazoa</taxon>
        <taxon>Spiralia</taxon>
        <taxon>Gnathifera</taxon>
        <taxon>Rotifera</taxon>
        <taxon>Eurotatoria</taxon>
        <taxon>Bdelloidea</taxon>
        <taxon>Philodinida</taxon>
        <taxon>Philodinidae</taxon>
        <taxon>Rotaria</taxon>
    </lineage>
</organism>
<evidence type="ECO:0000313" key="2">
    <source>
        <dbReference type="EMBL" id="CAF3401725.1"/>
    </source>
</evidence>
<dbReference type="Proteomes" id="UP000663872">
    <property type="component" value="Unassembled WGS sequence"/>
</dbReference>